<dbReference type="EMBL" id="JYDU01000296">
    <property type="protein sequence ID" value="KRX87292.1"/>
    <property type="molecule type" value="Genomic_DNA"/>
</dbReference>
<evidence type="ECO:0000313" key="4">
    <source>
        <dbReference type="Proteomes" id="UP000054826"/>
    </source>
</evidence>
<reference evidence="3 4" key="1">
    <citation type="submission" date="2015-01" db="EMBL/GenBank/DDBJ databases">
        <title>Evolution of Trichinella species and genotypes.</title>
        <authorList>
            <person name="Korhonen P.K."/>
            <person name="Edoardo P."/>
            <person name="Giuseppe L.R."/>
            <person name="Gasser R.B."/>
        </authorList>
    </citation>
    <scope>NUCLEOTIDE SEQUENCE [LARGE SCALE GENOMIC DNA]</scope>
    <source>
        <strain evidence="1">ISS141</strain>
        <strain evidence="2">ISS176</strain>
    </source>
</reference>
<evidence type="ECO:0000313" key="3">
    <source>
        <dbReference type="Proteomes" id="UP000054815"/>
    </source>
</evidence>
<protein>
    <submittedName>
        <fullName evidence="2">Uncharacterized protein</fullName>
    </submittedName>
</protein>
<sequence length="111" mass="12380">MRRETENRRRSERGEMLLLSRALSSWAQANTSSASSTILQKSGFCAPRPKANKRSKMLVLCDQVGRCALLSQGRQDNSSSKRHFEKASPDAESGCSLCLMRSLSDAQLFRI</sequence>
<evidence type="ECO:0000313" key="2">
    <source>
        <dbReference type="EMBL" id="KRZ35172.1"/>
    </source>
</evidence>
<accession>A0A0V1JJQ1</accession>
<name>A0A0V1JJQ1_TRIPS</name>
<dbReference type="Proteomes" id="UP000054815">
    <property type="component" value="Unassembled WGS sequence"/>
</dbReference>
<comment type="caution">
    <text evidence="2">The sequence shown here is derived from an EMBL/GenBank/DDBJ whole genome shotgun (WGS) entry which is preliminary data.</text>
</comment>
<dbReference type="EMBL" id="JYDV01000095">
    <property type="protein sequence ID" value="KRZ35172.1"/>
    <property type="molecule type" value="Genomic_DNA"/>
</dbReference>
<proteinExistence type="predicted"/>
<organism evidence="2 4">
    <name type="scientific">Trichinella pseudospiralis</name>
    <name type="common">Parasitic roundworm</name>
    <dbReference type="NCBI Taxonomy" id="6337"/>
    <lineage>
        <taxon>Eukaryota</taxon>
        <taxon>Metazoa</taxon>
        <taxon>Ecdysozoa</taxon>
        <taxon>Nematoda</taxon>
        <taxon>Enoplea</taxon>
        <taxon>Dorylaimia</taxon>
        <taxon>Trichinellida</taxon>
        <taxon>Trichinellidae</taxon>
        <taxon>Trichinella</taxon>
    </lineage>
</organism>
<gene>
    <name evidence="2" type="ORF">T4C_12357</name>
    <name evidence="1" type="ORF">T4E_4649</name>
</gene>
<evidence type="ECO:0000313" key="1">
    <source>
        <dbReference type="EMBL" id="KRX87292.1"/>
    </source>
</evidence>
<dbReference type="AlphaFoldDB" id="A0A0V1JJQ1"/>
<dbReference type="Proteomes" id="UP000054826">
    <property type="component" value="Unassembled WGS sequence"/>
</dbReference>